<dbReference type="OrthoDB" id="2401299at2759"/>
<dbReference type="AlphaFoldDB" id="A0A9N9JEW3"/>
<name>A0A9N9JEW3_9GLOM</name>
<feature type="coiled-coil region" evidence="1">
    <location>
        <begin position="167"/>
        <end position="208"/>
    </location>
</feature>
<gene>
    <name evidence="2" type="ORF">CPELLU_LOCUS16186</name>
</gene>
<evidence type="ECO:0000256" key="1">
    <source>
        <dbReference type="SAM" id="Coils"/>
    </source>
</evidence>
<comment type="caution">
    <text evidence="2">The sequence shown here is derived from an EMBL/GenBank/DDBJ whole genome shotgun (WGS) entry which is preliminary data.</text>
</comment>
<reference evidence="2" key="1">
    <citation type="submission" date="2021-06" db="EMBL/GenBank/DDBJ databases">
        <authorList>
            <person name="Kallberg Y."/>
            <person name="Tangrot J."/>
            <person name="Rosling A."/>
        </authorList>
    </citation>
    <scope>NUCLEOTIDE SEQUENCE</scope>
    <source>
        <strain evidence="2">FL966</strain>
    </source>
</reference>
<feature type="non-terminal residue" evidence="2">
    <location>
        <position position="227"/>
    </location>
</feature>
<accession>A0A9N9JEW3</accession>
<protein>
    <submittedName>
        <fullName evidence="2">6677_t:CDS:1</fullName>
    </submittedName>
</protein>
<organism evidence="2 3">
    <name type="scientific">Cetraspora pellucida</name>
    <dbReference type="NCBI Taxonomy" id="1433469"/>
    <lineage>
        <taxon>Eukaryota</taxon>
        <taxon>Fungi</taxon>
        <taxon>Fungi incertae sedis</taxon>
        <taxon>Mucoromycota</taxon>
        <taxon>Glomeromycotina</taxon>
        <taxon>Glomeromycetes</taxon>
        <taxon>Diversisporales</taxon>
        <taxon>Gigasporaceae</taxon>
        <taxon>Cetraspora</taxon>
    </lineage>
</organism>
<dbReference type="EMBL" id="CAJVQA010023140">
    <property type="protein sequence ID" value="CAG8777190.1"/>
    <property type="molecule type" value="Genomic_DNA"/>
</dbReference>
<dbReference type="Proteomes" id="UP000789759">
    <property type="component" value="Unassembled WGS sequence"/>
</dbReference>
<evidence type="ECO:0000313" key="2">
    <source>
        <dbReference type="EMBL" id="CAG8777190.1"/>
    </source>
</evidence>
<sequence>MLPELSQPETYDELLPKLSPAMYSASEFREVNNTTINTLRWKADKPSDFAIKGNFKHIFESLGWYTDAPISIKDKDGKIVTATGNFACINNSKPEPMLCLDMTWIRKVQGILDPNKNQFQIKLHGKTYTIPTFSKATELACANRDREIAIECGNQLSNKCSVLNKNNKHIQRNLKQSNKDKEKLSKHAFQLKDEVKRLRSELNNLTFQITHKDISLKESKIKIKDLL</sequence>
<evidence type="ECO:0000313" key="3">
    <source>
        <dbReference type="Proteomes" id="UP000789759"/>
    </source>
</evidence>
<keyword evidence="1" id="KW-0175">Coiled coil</keyword>
<proteinExistence type="predicted"/>
<keyword evidence="3" id="KW-1185">Reference proteome</keyword>